<dbReference type="OrthoDB" id="6442580at2759"/>
<evidence type="ECO:0000313" key="2">
    <source>
        <dbReference type="Proteomes" id="UP000887116"/>
    </source>
</evidence>
<accession>A0A8X6HS32</accession>
<protein>
    <submittedName>
        <fullName evidence="1">Uncharacterized protein</fullName>
    </submittedName>
</protein>
<keyword evidence="2" id="KW-1185">Reference proteome</keyword>
<dbReference type="AlphaFoldDB" id="A0A8X6HS32"/>
<sequence>MAIEFWFEMCFYVFYCGISVILETNLSSFYNIVVYVLLIETIKYCAFSKLNATNQRNAVTPIVHSVITSKFCQDCDISVPLAALDIKPKLIIEHKGKNLIPKVYSEFVFKICGALMIEAEFSPMEKNSNWIGKLNRKTTKKNPPVVRSVVVYKICVALNLCAQLCPVTTSNASICNAEQKPKTKKYIPKVHSTFIFNICRALDLEVALASP</sequence>
<comment type="caution">
    <text evidence="1">The sequence shown here is derived from an EMBL/GenBank/DDBJ whole genome shotgun (WGS) entry which is preliminary data.</text>
</comment>
<organism evidence="1 2">
    <name type="scientific">Trichonephila clavata</name>
    <name type="common">Joro spider</name>
    <name type="synonym">Nephila clavata</name>
    <dbReference type="NCBI Taxonomy" id="2740835"/>
    <lineage>
        <taxon>Eukaryota</taxon>
        <taxon>Metazoa</taxon>
        <taxon>Ecdysozoa</taxon>
        <taxon>Arthropoda</taxon>
        <taxon>Chelicerata</taxon>
        <taxon>Arachnida</taxon>
        <taxon>Araneae</taxon>
        <taxon>Araneomorphae</taxon>
        <taxon>Entelegynae</taxon>
        <taxon>Araneoidea</taxon>
        <taxon>Nephilidae</taxon>
        <taxon>Trichonephila</taxon>
    </lineage>
</organism>
<proteinExistence type="predicted"/>
<gene>
    <name evidence="1" type="ORF">TNCT_165431</name>
</gene>
<dbReference type="EMBL" id="BMAO01029021">
    <property type="protein sequence ID" value="GFR28888.1"/>
    <property type="molecule type" value="Genomic_DNA"/>
</dbReference>
<evidence type="ECO:0000313" key="1">
    <source>
        <dbReference type="EMBL" id="GFR28888.1"/>
    </source>
</evidence>
<reference evidence="1" key="1">
    <citation type="submission" date="2020-07" db="EMBL/GenBank/DDBJ databases">
        <title>Multicomponent nature underlies the extraordinary mechanical properties of spider dragline silk.</title>
        <authorList>
            <person name="Kono N."/>
            <person name="Nakamura H."/>
            <person name="Mori M."/>
            <person name="Yoshida Y."/>
            <person name="Ohtoshi R."/>
            <person name="Malay A.D."/>
            <person name="Moran D.A.P."/>
            <person name="Tomita M."/>
            <person name="Numata K."/>
            <person name="Arakawa K."/>
        </authorList>
    </citation>
    <scope>NUCLEOTIDE SEQUENCE</scope>
</reference>
<name>A0A8X6HS32_TRICU</name>
<dbReference type="Proteomes" id="UP000887116">
    <property type="component" value="Unassembled WGS sequence"/>
</dbReference>